<reference evidence="1" key="1">
    <citation type="journal article" date="2021" name="Genome Biol. Evol.">
        <title>The assembled and annotated genome of the fairy-ring fungus Marasmius oreades.</title>
        <authorList>
            <person name="Hiltunen M."/>
            <person name="Ament-Velasquez S.L."/>
            <person name="Johannesson H."/>
        </authorList>
    </citation>
    <scope>NUCLEOTIDE SEQUENCE</scope>
    <source>
        <strain evidence="1">03SP1</strain>
    </source>
</reference>
<evidence type="ECO:0000313" key="2">
    <source>
        <dbReference type="Proteomes" id="UP001049176"/>
    </source>
</evidence>
<dbReference type="KEGG" id="more:E1B28_002280"/>
<keyword evidence="2" id="KW-1185">Reference proteome</keyword>
<gene>
    <name evidence="1" type="ORF">E1B28_002280</name>
</gene>
<sequence>MELPWASVCTLVSEIPNTIRGSDLTSIAQTRFHKSKFFSQPPPVEKMLIFKLHEPLLSDDYQKLCSQLLQFSNCPLKTWALSGLLRHEFLCHLLTTKCFGSLLHIHTRWTRNPLSHRSPKTLRPNLTNKMAGRVAIRHEESITLYVRLWESNSSPLHKVLWQAESLPPTFLQKITRTMLLNTERTTSDRRNKVKYLLRWNPTHFKDQVDRGIGKLGGGCDIHNDRPTL</sequence>
<dbReference type="RefSeq" id="XP_043002787.1">
    <property type="nucleotide sequence ID" value="XM_043159188.1"/>
</dbReference>
<dbReference type="EMBL" id="CM032190">
    <property type="protein sequence ID" value="KAG7086316.1"/>
    <property type="molecule type" value="Genomic_DNA"/>
</dbReference>
<name>A0A9P7RNB6_9AGAR</name>
<dbReference type="GeneID" id="66071356"/>
<evidence type="ECO:0000313" key="1">
    <source>
        <dbReference type="EMBL" id="KAG7086316.1"/>
    </source>
</evidence>
<accession>A0A9P7RNB6</accession>
<organism evidence="1 2">
    <name type="scientific">Marasmius oreades</name>
    <name type="common">fairy-ring Marasmius</name>
    <dbReference type="NCBI Taxonomy" id="181124"/>
    <lineage>
        <taxon>Eukaryota</taxon>
        <taxon>Fungi</taxon>
        <taxon>Dikarya</taxon>
        <taxon>Basidiomycota</taxon>
        <taxon>Agaricomycotina</taxon>
        <taxon>Agaricomycetes</taxon>
        <taxon>Agaricomycetidae</taxon>
        <taxon>Agaricales</taxon>
        <taxon>Marasmiineae</taxon>
        <taxon>Marasmiaceae</taxon>
        <taxon>Marasmius</taxon>
    </lineage>
</organism>
<proteinExistence type="predicted"/>
<protein>
    <submittedName>
        <fullName evidence="1">Uncharacterized protein</fullName>
    </submittedName>
</protein>
<dbReference type="Proteomes" id="UP001049176">
    <property type="component" value="Chromosome 10"/>
</dbReference>
<dbReference type="AlphaFoldDB" id="A0A9P7RNB6"/>
<comment type="caution">
    <text evidence="1">The sequence shown here is derived from an EMBL/GenBank/DDBJ whole genome shotgun (WGS) entry which is preliminary data.</text>
</comment>